<dbReference type="AlphaFoldDB" id="A0A1M4WYV1"/>
<gene>
    <name evidence="2" type="ORF">SAMN05443633_102178</name>
</gene>
<protein>
    <submittedName>
        <fullName evidence="2">Uncharacterized protein</fullName>
    </submittedName>
</protein>
<organism evidence="2 3">
    <name type="scientific">Chryseobacterium arachidis</name>
    <dbReference type="NCBI Taxonomy" id="1416778"/>
    <lineage>
        <taxon>Bacteria</taxon>
        <taxon>Pseudomonadati</taxon>
        <taxon>Bacteroidota</taxon>
        <taxon>Flavobacteriia</taxon>
        <taxon>Flavobacteriales</taxon>
        <taxon>Weeksellaceae</taxon>
        <taxon>Chryseobacterium group</taxon>
        <taxon>Chryseobacterium</taxon>
    </lineage>
</organism>
<dbReference type="RefSeq" id="WP_143152261.1">
    <property type="nucleotide sequence ID" value="NZ_FQUT01000002.1"/>
</dbReference>
<accession>A0A1M4WYV1</accession>
<reference evidence="3" key="1">
    <citation type="submission" date="2016-11" db="EMBL/GenBank/DDBJ databases">
        <authorList>
            <person name="Varghese N."/>
            <person name="Submissions S."/>
        </authorList>
    </citation>
    <scope>NUCLEOTIDE SEQUENCE [LARGE SCALE GENOMIC DNA]</scope>
    <source>
        <strain evidence="3">DSM 27619</strain>
    </source>
</reference>
<feature type="chain" id="PRO_5012002243" evidence="1">
    <location>
        <begin position="27"/>
        <end position="274"/>
    </location>
</feature>
<feature type="signal peptide" evidence="1">
    <location>
        <begin position="1"/>
        <end position="26"/>
    </location>
</feature>
<dbReference type="Proteomes" id="UP000184518">
    <property type="component" value="Unassembled WGS sequence"/>
</dbReference>
<sequence>MKKKNFTTASRIASMAIFCFSTITFAQVGVNTASPGVTFDIQAKNPTNTQSLEGVIAPRLLGSQLSAKSYTSAQTGAIVYITDTSATLSGQTINVNAAGYYYFDGTVWKKMLTAVGNNSWMLADTAVVSKVNGLQNLILPAQPGNGPYELITSTTLVVTVPANYSQNRVIVRWDVWGSTSRLNTGPSQGNLRFAVRQQLGSNTATEIPSIMMSGWVNAFDTNEGPRWNAPVTYTANDLPPGTYTFELLVHREGEQNGNGAAVWGVQGKADVLVK</sequence>
<keyword evidence="3" id="KW-1185">Reference proteome</keyword>
<evidence type="ECO:0000313" key="2">
    <source>
        <dbReference type="EMBL" id="SHE86419.1"/>
    </source>
</evidence>
<name>A0A1M4WYV1_9FLAO</name>
<evidence type="ECO:0000256" key="1">
    <source>
        <dbReference type="SAM" id="SignalP"/>
    </source>
</evidence>
<keyword evidence="1" id="KW-0732">Signal</keyword>
<dbReference type="EMBL" id="FQUT01000002">
    <property type="protein sequence ID" value="SHE86419.1"/>
    <property type="molecule type" value="Genomic_DNA"/>
</dbReference>
<dbReference type="STRING" id="1416778.SAMN05443633_102178"/>
<evidence type="ECO:0000313" key="3">
    <source>
        <dbReference type="Proteomes" id="UP000184518"/>
    </source>
</evidence>
<proteinExistence type="predicted"/>
<dbReference type="OrthoDB" id="9808953at2"/>